<keyword evidence="14" id="KW-0418">Kinase</keyword>
<dbReference type="EC" id="2.7.11.1" evidence="4"/>
<keyword evidence="14" id="KW-0808">Transferase</keyword>
<evidence type="ECO:0000256" key="10">
    <source>
        <dbReference type="ARBA" id="ARBA00047899"/>
    </source>
</evidence>
<evidence type="ECO:0000256" key="4">
    <source>
        <dbReference type="ARBA" id="ARBA00012513"/>
    </source>
</evidence>
<evidence type="ECO:0000256" key="8">
    <source>
        <dbReference type="ARBA" id="ARBA00030980"/>
    </source>
</evidence>
<reference evidence="14" key="1">
    <citation type="journal article" date="2014" name="Nat. Commun.">
        <title>Multiple recent horizontal transfers of a large genomic region in cheese making fungi.</title>
        <authorList>
            <person name="Cheeseman K."/>
            <person name="Ropars J."/>
            <person name="Renault P."/>
            <person name="Dupont J."/>
            <person name="Gouzy J."/>
            <person name="Branca A."/>
            <person name="Abraham A.L."/>
            <person name="Ceppi M."/>
            <person name="Conseiller E."/>
            <person name="Debuchy R."/>
            <person name="Malagnac F."/>
            <person name="Goarin A."/>
            <person name="Silar P."/>
            <person name="Lacoste S."/>
            <person name="Sallet E."/>
            <person name="Bensimon A."/>
            <person name="Giraud T."/>
            <person name="Brygoo Y."/>
        </authorList>
    </citation>
    <scope>NUCLEOTIDE SEQUENCE [LARGE SCALE GENOMIC DNA]</scope>
    <source>
        <strain evidence="14">FM164</strain>
    </source>
</reference>
<accession>W6PXG2</accession>
<comment type="catalytic activity">
    <reaction evidence="10">
        <text>L-threonyl-[protein] + ATP = O-phospho-L-threonyl-[protein] + ADP + H(+)</text>
        <dbReference type="Rhea" id="RHEA:46608"/>
        <dbReference type="Rhea" id="RHEA-COMP:11060"/>
        <dbReference type="Rhea" id="RHEA-COMP:11605"/>
        <dbReference type="ChEBI" id="CHEBI:15378"/>
        <dbReference type="ChEBI" id="CHEBI:30013"/>
        <dbReference type="ChEBI" id="CHEBI:30616"/>
        <dbReference type="ChEBI" id="CHEBI:61977"/>
        <dbReference type="ChEBI" id="CHEBI:456216"/>
        <dbReference type="EC" id="2.7.11.1"/>
    </reaction>
</comment>
<feature type="transmembrane region" description="Helical" evidence="12">
    <location>
        <begin position="14"/>
        <end position="35"/>
    </location>
</feature>
<evidence type="ECO:0000256" key="7">
    <source>
        <dbReference type="ARBA" id="ARBA00022895"/>
    </source>
</evidence>
<evidence type="ECO:0000256" key="12">
    <source>
        <dbReference type="SAM" id="Phobius"/>
    </source>
</evidence>
<comment type="subcellular location">
    <subcellularLocation>
        <location evidence="2">Chromosome</location>
        <location evidence="2">Telomere</location>
    </subcellularLocation>
</comment>
<comment type="catalytic activity">
    <reaction evidence="11">
        <text>L-seryl-[protein] + ATP = O-phospho-L-seryl-[protein] + ADP + H(+)</text>
        <dbReference type="Rhea" id="RHEA:17989"/>
        <dbReference type="Rhea" id="RHEA-COMP:9863"/>
        <dbReference type="Rhea" id="RHEA-COMP:11604"/>
        <dbReference type="ChEBI" id="CHEBI:15378"/>
        <dbReference type="ChEBI" id="CHEBI:29999"/>
        <dbReference type="ChEBI" id="CHEBI:30616"/>
        <dbReference type="ChEBI" id="CHEBI:83421"/>
        <dbReference type="ChEBI" id="CHEBI:456216"/>
        <dbReference type="EC" id="2.7.11.1"/>
    </reaction>
</comment>
<dbReference type="OMA" id="RIRWYRD"/>
<dbReference type="PROSITE" id="PS00109">
    <property type="entry name" value="PROTEIN_KINASE_TYR"/>
    <property type="match status" value="1"/>
</dbReference>
<dbReference type="AlphaFoldDB" id="W6PXG2"/>
<evidence type="ECO:0000256" key="6">
    <source>
        <dbReference type="ARBA" id="ARBA00019973"/>
    </source>
</evidence>
<evidence type="ECO:0000256" key="3">
    <source>
        <dbReference type="ARBA" id="ARBA00011534"/>
    </source>
</evidence>
<dbReference type="Gene3D" id="1.10.510.10">
    <property type="entry name" value="Transferase(Phosphotransferase) domain 1"/>
    <property type="match status" value="1"/>
</dbReference>
<evidence type="ECO:0000256" key="2">
    <source>
        <dbReference type="ARBA" id="ARBA00004574"/>
    </source>
</evidence>
<evidence type="ECO:0000256" key="11">
    <source>
        <dbReference type="ARBA" id="ARBA00048679"/>
    </source>
</evidence>
<evidence type="ECO:0000256" key="1">
    <source>
        <dbReference type="ARBA" id="ARBA00003747"/>
    </source>
</evidence>
<dbReference type="InterPro" id="IPR008266">
    <property type="entry name" value="Tyr_kinase_AS"/>
</dbReference>
<comment type="function">
    <text evidence="1">Component of the EKC/KEOPS complex that is required for the formation of a threonylcarbamoyl group on adenosine at position 37 (t(6)A37) in tRNAs that read codons beginning with adenine. The complex is probably involved in the transfer of the threonylcarbamoyl moiety of threonylcarbamoyl-AMP (TC-AMP) to the N6 group of A37. BUD32 has ATPase activity in the context of the EKC/KEOPS complex and likely plays a supporting role to the catalytic subunit KAE1. The EKC/KEOPS complex also promotes both telomere uncapping and telomere elongation. The complex is required for efficient recruitment of transcriptional coactivators.</text>
</comment>
<dbReference type="InterPro" id="IPR011009">
    <property type="entry name" value="Kinase-like_dom_sf"/>
</dbReference>
<evidence type="ECO:0000256" key="9">
    <source>
        <dbReference type="ARBA" id="ARBA00033194"/>
    </source>
</evidence>
<gene>
    <name evidence="14" type="ORF">PROQFM164_S01g002451</name>
</gene>
<comment type="subunit">
    <text evidence="3">Component of the EKC/KEOPS complex composed of at least BUD32, CGI121, GON7, KAE1 and PCC1; the whole complex dimerizes.</text>
</comment>
<dbReference type="PROSITE" id="PS50011">
    <property type="entry name" value="PROTEIN_KINASE_DOM"/>
    <property type="match status" value="1"/>
</dbReference>
<protein>
    <recommendedName>
        <fullName evidence="6">EKC/KEOPS complex subunit BUD32</fullName>
        <ecNumber evidence="4">2.7.11.1</ecNumber>
    </recommendedName>
    <alternativeName>
        <fullName evidence="8 9">Atypical Serine/threonine protein kinase BUD32</fullName>
    </alternativeName>
    <alternativeName>
        <fullName evidence="5">EKC/KEOPS complex subunit bud32</fullName>
    </alternativeName>
</protein>
<keyword evidence="15" id="KW-1185">Reference proteome</keyword>
<evidence type="ECO:0000313" key="15">
    <source>
        <dbReference type="Proteomes" id="UP000030686"/>
    </source>
</evidence>
<dbReference type="GO" id="GO:0004674">
    <property type="term" value="F:protein serine/threonine kinase activity"/>
    <property type="evidence" value="ECO:0007669"/>
    <property type="project" value="UniProtKB-EC"/>
</dbReference>
<dbReference type="OrthoDB" id="1668230at2759"/>
<dbReference type="Proteomes" id="UP000030686">
    <property type="component" value="Unassembled WGS sequence"/>
</dbReference>
<name>W6PXG2_PENRF</name>
<dbReference type="EMBL" id="HG792015">
    <property type="protein sequence ID" value="CDM28640.1"/>
    <property type="molecule type" value="Genomic_DNA"/>
</dbReference>
<keyword evidence="12" id="KW-1133">Transmembrane helix</keyword>
<dbReference type="Pfam" id="PF00069">
    <property type="entry name" value="Pkinase"/>
    <property type="match status" value="1"/>
</dbReference>
<dbReference type="GO" id="GO:0000781">
    <property type="term" value="C:chromosome, telomeric region"/>
    <property type="evidence" value="ECO:0007669"/>
    <property type="project" value="UniProtKB-SubCell"/>
</dbReference>
<dbReference type="GO" id="GO:0005524">
    <property type="term" value="F:ATP binding"/>
    <property type="evidence" value="ECO:0007669"/>
    <property type="project" value="InterPro"/>
</dbReference>
<keyword evidence="7" id="KW-0779">Telomere</keyword>
<keyword evidence="7" id="KW-0158">Chromosome</keyword>
<proteinExistence type="predicted"/>
<dbReference type="STRING" id="1365484.W6PXG2"/>
<keyword evidence="12" id="KW-0472">Membrane</keyword>
<evidence type="ECO:0000313" key="14">
    <source>
        <dbReference type="EMBL" id="CDM28640.1"/>
    </source>
</evidence>
<dbReference type="InterPro" id="IPR000719">
    <property type="entry name" value="Prot_kinase_dom"/>
</dbReference>
<organism evidence="14 15">
    <name type="scientific">Penicillium roqueforti (strain FM164)</name>
    <dbReference type="NCBI Taxonomy" id="1365484"/>
    <lineage>
        <taxon>Eukaryota</taxon>
        <taxon>Fungi</taxon>
        <taxon>Dikarya</taxon>
        <taxon>Ascomycota</taxon>
        <taxon>Pezizomycotina</taxon>
        <taxon>Eurotiomycetes</taxon>
        <taxon>Eurotiomycetidae</taxon>
        <taxon>Eurotiales</taxon>
        <taxon>Aspergillaceae</taxon>
        <taxon>Penicillium</taxon>
    </lineage>
</organism>
<evidence type="ECO:0000259" key="13">
    <source>
        <dbReference type="PROSITE" id="PS50011"/>
    </source>
</evidence>
<feature type="domain" description="Protein kinase" evidence="13">
    <location>
        <begin position="64"/>
        <end position="347"/>
    </location>
</feature>
<evidence type="ECO:0000256" key="5">
    <source>
        <dbReference type="ARBA" id="ARBA00013948"/>
    </source>
</evidence>
<sequence length="347" mass="39245">MPIYFWNYYSTVCAAWKLFFEGALGILSGIFPLFIRSYPSSFHQSNDTVGGTSNYTYTIRPLFQSDLKILGIGASGQVYEVDEDIVLKSYTIFHSSLLQDERAVLRLFQQWPHPNIIEAIDTDQAEGIFLRRYSPLPGSEIPTQPTRIRWYREITAGLCHIHKLGIVHADIRIDNILFNNRGSAILCGFSTASPFSQPNLVISDLPLPVNGPSPNLSENCLRYRPIIKEIDTIIRKAWVGQYSRASEILENLDSLHIPISQAVSNTQGHSIALLKERIRAWRERREINTGKNLMFIPISSRLKLSIGSVLDGILSEEQLQVLADCYGLDKDAESRFIGYDVPLQLNE</sequence>
<dbReference type="SUPFAM" id="SSF56112">
    <property type="entry name" value="Protein kinase-like (PK-like)"/>
    <property type="match status" value="1"/>
</dbReference>
<dbReference type="SMART" id="SM00220">
    <property type="entry name" value="S_TKc"/>
    <property type="match status" value="1"/>
</dbReference>
<keyword evidence="12" id="KW-0812">Transmembrane</keyword>